<reference evidence="6 7" key="1">
    <citation type="journal article" date="2019" name="Nat. Med.">
        <title>A library of human gut bacterial isolates paired with longitudinal multiomics data enables mechanistic microbiome research.</title>
        <authorList>
            <person name="Poyet M."/>
            <person name="Groussin M."/>
            <person name="Gibbons S.M."/>
            <person name="Avila-Pacheco J."/>
            <person name="Jiang X."/>
            <person name="Kearney S.M."/>
            <person name="Perrotta A.R."/>
            <person name="Berdy B."/>
            <person name="Zhao S."/>
            <person name="Lieberman T.D."/>
            <person name="Swanson P.K."/>
            <person name="Smith M."/>
            <person name="Roesemann S."/>
            <person name="Alexander J.E."/>
            <person name="Rich S.A."/>
            <person name="Livny J."/>
            <person name="Vlamakis H."/>
            <person name="Clish C."/>
            <person name="Bullock K."/>
            <person name="Deik A."/>
            <person name="Scott J."/>
            <person name="Pierce K.A."/>
            <person name="Xavier R.J."/>
            <person name="Alm E.J."/>
        </authorList>
    </citation>
    <scope>NUCLEOTIDE SEQUENCE [LARGE SCALE GENOMIC DNA]</scope>
    <source>
        <strain evidence="4 7">BIOML-A2</strain>
        <strain evidence="5 6">BIOML-A5</strain>
    </source>
</reference>
<dbReference type="Gene3D" id="3.40.50.300">
    <property type="entry name" value="P-loop containing nucleotide triphosphate hydrolases"/>
    <property type="match status" value="1"/>
</dbReference>
<dbReference type="Proteomes" id="UP000434475">
    <property type="component" value="Unassembled WGS sequence"/>
</dbReference>
<reference evidence="2" key="2">
    <citation type="submission" date="2023-01" db="EMBL/GenBank/DDBJ databases">
        <title>Human gut microbiome strain richness.</title>
        <authorList>
            <person name="Chen-Liaw A."/>
        </authorList>
    </citation>
    <scope>NUCLEOTIDE SEQUENCE</scope>
    <source>
        <strain evidence="3">1001287st1_F4_1001285I_161205</strain>
        <strain evidence="2">2225st1_A6_2225SCRN_200828</strain>
    </source>
</reference>
<name>A0A174VQL4_FLAPL</name>
<gene>
    <name evidence="5" type="ORF">GKE90_18865</name>
    <name evidence="4" type="ORF">GKE97_21620</name>
    <name evidence="2" type="ORF">PND83_19910</name>
    <name evidence="3" type="ORF">PNE06_19295</name>
</gene>
<dbReference type="RefSeq" id="WP_009261380.1">
    <property type="nucleotide sequence ID" value="NZ_BAABXT010000001.1"/>
</dbReference>
<dbReference type="EMBL" id="WKPO01000041">
    <property type="protein sequence ID" value="MSB50725.1"/>
    <property type="molecule type" value="Genomic_DNA"/>
</dbReference>
<dbReference type="PANTHER" id="PTHR43581:SF4">
    <property type="entry name" value="ATP_GTP PHOSPHATASE"/>
    <property type="match status" value="1"/>
</dbReference>
<dbReference type="EMBL" id="WKPR01000033">
    <property type="protein sequence ID" value="MSB22076.1"/>
    <property type="molecule type" value="Genomic_DNA"/>
</dbReference>
<dbReference type="Pfam" id="PF13175">
    <property type="entry name" value="AAA_15"/>
    <property type="match status" value="1"/>
</dbReference>
<protein>
    <submittedName>
        <fullName evidence="5">AAA family ATPase</fullName>
    </submittedName>
</protein>
<dbReference type="InterPro" id="IPR041685">
    <property type="entry name" value="AAA_GajA/Old/RecF-like"/>
</dbReference>
<dbReference type="EMBL" id="JAQLWV010000039">
    <property type="protein sequence ID" value="MDB7935234.1"/>
    <property type="molecule type" value="Genomic_DNA"/>
</dbReference>
<dbReference type="Proteomes" id="UP001211006">
    <property type="component" value="Unassembled WGS sequence"/>
</dbReference>
<dbReference type="Proteomes" id="UP001211173">
    <property type="component" value="Unassembled WGS sequence"/>
</dbReference>
<dbReference type="EMBL" id="JAQLWO010000029">
    <property type="protein sequence ID" value="MDB7908255.1"/>
    <property type="molecule type" value="Genomic_DNA"/>
</dbReference>
<dbReference type="InterPro" id="IPR027417">
    <property type="entry name" value="P-loop_NTPase"/>
</dbReference>
<dbReference type="AlphaFoldDB" id="A0A174VQL4"/>
<evidence type="ECO:0000313" key="2">
    <source>
        <dbReference type="EMBL" id="MDB7908255.1"/>
    </source>
</evidence>
<accession>A0A174VQL4</accession>
<organism evidence="5 6">
    <name type="scientific">Flavonifractor plautii</name>
    <name type="common">Fusobacterium plautii</name>
    <dbReference type="NCBI Taxonomy" id="292800"/>
    <lineage>
        <taxon>Bacteria</taxon>
        <taxon>Bacillati</taxon>
        <taxon>Bacillota</taxon>
        <taxon>Clostridia</taxon>
        <taxon>Eubacteriales</taxon>
        <taxon>Oscillospiraceae</taxon>
        <taxon>Flavonifractor</taxon>
    </lineage>
</organism>
<evidence type="ECO:0000259" key="1">
    <source>
        <dbReference type="Pfam" id="PF13175"/>
    </source>
</evidence>
<evidence type="ECO:0000313" key="4">
    <source>
        <dbReference type="EMBL" id="MSB22076.1"/>
    </source>
</evidence>
<evidence type="ECO:0000313" key="7">
    <source>
        <dbReference type="Proteomes" id="UP000434475"/>
    </source>
</evidence>
<feature type="domain" description="Endonuclease GajA/Old nuclease/RecF-like AAA" evidence="1">
    <location>
        <begin position="1"/>
        <end position="71"/>
    </location>
</feature>
<sequence>MYIQKIHIENFRLLKNVDIVLDKSLTLIVGKNNTGKTSVAHLLQSIINEKKNLSFNDYPLECRKQLYEALEKYWAGQLKNTEIKNQIEETKV</sequence>
<evidence type="ECO:0000313" key="5">
    <source>
        <dbReference type="EMBL" id="MSB50725.1"/>
    </source>
</evidence>
<dbReference type="Proteomes" id="UP000429811">
    <property type="component" value="Unassembled WGS sequence"/>
</dbReference>
<proteinExistence type="predicted"/>
<dbReference type="SUPFAM" id="SSF52540">
    <property type="entry name" value="P-loop containing nucleoside triphosphate hydrolases"/>
    <property type="match status" value="1"/>
</dbReference>
<evidence type="ECO:0000313" key="3">
    <source>
        <dbReference type="EMBL" id="MDB7935234.1"/>
    </source>
</evidence>
<evidence type="ECO:0000313" key="6">
    <source>
        <dbReference type="Proteomes" id="UP000429811"/>
    </source>
</evidence>
<comment type="caution">
    <text evidence="5">The sequence shown here is derived from an EMBL/GenBank/DDBJ whole genome shotgun (WGS) entry which is preliminary data.</text>
</comment>
<dbReference type="PANTHER" id="PTHR43581">
    <property type="entry name" value="ATP/GTP PHOSPHATASE"/>
    <property type="match status" value="1"/>
</dbReference>
<dbReference type="InterPro" id="IPR051396">
    <property type="entry name" value="Bact_Antivir_Def_Nuclease"/>
</dbReference>